<gene>
    <name evidence="2" type="ORF">LT679_14670</name>
</gene>
<keyword evidence="1" id="KW-0812">Transmembrane</keyword>
<comment type="caution">
    <text evidence="2">The sequence shown here is derived from an EMBL/GenBank/DDBJ whole genome shotgun (WGS) entry which is preliminary data.</text>
</comment>
<feature type="transmembrane region" description="Helical" evidence="1">
    <location>
        <begin position="77"/>
        <end position="96"/>
    </location>
</feature>
<accession>A0ABS8U7H1</accession>
<reference evidence="2 3" key="1">
    <citation type="submission" date="2021-12" db="EMBL/GenBank/DDBJ databases">
        <title>Mucilaginibacter roseus genome.</title>
        <authorList>
            <person name="Ferreira J.R."/>
            <person name="Newman J.D."/>
        </authorList>
    </citation>
    <scope>NUCLEOTIDE SEQUENCE [LARGE SCALE GENOMIC DNA]</scope>
    <source>
        <strain evidence="2 3">LMG 28454</strain>
    </source>
</reference>
<organism evidence="2 3">
    <name type="scientific">Mucilaginibacter roseus</name>
    <dbReference type="NCBI Taxonomy" id="1528868"/>
    <lineage>
        <taxon>Bacteria</taxon>
        <taxon>Pseudomonadati</taxon>
        <taxon>Bacteroidota</taxon>
        <taxon>Sphingobacteriia</taxon>
        <taxon>Sphingobacteriales</taxon>
        <taxon>Sphingobacteriaceae</taxon>
        <taxon>Mucilaginibacter</taxon>
    </lineage>
</organism>
<proteinExistence type="predicted"/>
<name>A0ABS8U7H1_9SPHI</name>
<dbReference type="EMBL" id="JAJPWV010000004">
    <property type="protein sequence ID" value="MCD8741857.1"/>
    <property type="molecule type" value="Genomic_DNA"/>
</dbReference>
<keyword evidence="1" id="KW-0472">Membrane</keyword>
<protein>
    <recommendedName>
        <fullName evidence="4">Phage holin family protein</fullName>
    </recommendedName>
</protein>
<evidence type="ECO:0008006" key="4">
    <source>
        <dbReference type="Google" id="ProtNLM"/>
    </source>
</evidence>
<dbReference type="Proteomes" id="UP001199919">
    <property type="component" value="Unassembled WGS sequence"/>
</dbReference>
<feature type="transmembrane region" description="Helical" evidence="1">
    <location>
        <begin position="108"/>
        <end position="127"/>
    </location>
</feature>
<dbReference type="RefSeq" id="WP_232178357.1">
    <property type="nucleotide sequence ID" value="NZ_JAJPWV010000004.1"/>
</dbReference>
<evidence type="ECO:0000256" key="1">
    <source>
        <dbReference type="SAM" id="Phobius"/>
    </source>
</evidence>
<evidence type="ECO:0000313" key="2">
    <source>
        <dbReference type="EMBL" id="MCD8741857.1"/>
    </source>
</evidence>
<keyword evidence="3" id="KW-1185">Reference proteome</keyword>
<evidence type="ECO:0000313" key="3">
    <source>
        <dbReference type="Proteomes" id="UP001199919"/>
    </source>
</evidence>
<sequence>MPIIININDSDLAGFNDQAKQELELSVKTFSDDLIAEANRIESSVNSTSQGPEITSSIVRDAKVLIRHKISKPKKHIGSIILKIAASVFSLIAGTMYQKENLQNTIYLVLYIIVIALAILLTTLTVIKEN</sequence>
<keyword evidence="1" id="KW-1133">Transmembrane helix</keyword>